<evidence type="ECO:0000256" key="1">
    <source>
        <dbReference type="ARBA" id="ARBA00022737"/>
    </source>
</evidence>
<dbReference type="PROSITE" id="PS50297">
    <property type="entry name" value="ANK_REP_REGION"/>
    <property type="match status" value="1"/>
</dbReference>
<comment type="caution">
    <text evidence="6">The sequence shown here is derived from an EMBL/GenBank/DDBJ whole genome shotgun (WGS) entry which is preliminary data.</text>
</comment>
<dbReference type="PROSITE" id="PS50088">
    <property type="entry name" value="ANK_REPEAT"/>
    <property type="match status" value="1"/>
</dbReference>
<reference evidence="6" key="1">
    <citation type="journal article" date="2020" name="bioRxiv">
        <title>Comparative genomics of Chlamydomonas.</title>
        <authorList>
            <person name="Craig R.J."/>
            <person name="Hasan A.R."/>
            <person name="Ness R.W."/>
            <person name="Keightley P.D."/>
        </authorList>
    </citation>
    <scope>NUCLEOTIDE SEQUENCE</scope>
    <source>
        <strain evidence="6">SAG 7.73</strain>
    </source>
</reference>
<keyword evidence="7" id="KW-1185">Reference proteome</keyword>
<name>A0A835SJJ7_CHLIN</name>
<dbReference type="PANTHER" id="PTHR24171:SF8">
    <property type="entry name" value="BRCA1-ASSOCIATED RING DOMAIN PROTEIN 1"/>
    <property type="match status" value="1"/>
</dbReference>
<dbReference type="SUPFAM" id="SSF51045">
    <property type="entry name" value="WW domain"/>
    <property type="match status" value="2"/>
</dbReference>
<accession>A0A835SJJ7</accession>
<evidence type="ECO:0000259" key="5">
    <source>
        <dbReference type="PROSITE" id="PS50020"/>
    </source>
</evidence>
<dbReference type="PANTHER" id="PTHR24171">
    <property type="entry name" value="ANKYRIN REPEAT DOMAIN-CONTAINING PROTEIN 39-RELATED"/>
    <property type="match status" value="1"/>
</dbReference>
<keyword evidence="1" id="KW-0677">Repeat</keyword>
<dbReference type="SUPFAM" id="SSF48403">
    <property type="entry name" value="Ankyrin repeat"/>
    <property type="match status" value="1"/>
</dbReference>
<dbReference type="CDD" id="cd00201">
    <property type="entry name" value="WW"/>
    <property type="match status" value="2"/>
</dbReference>
<dbReference type="InterPro" id="IPR002110">
    <property type="entry name" value="Ankyrin_rpt"/>
</dbReference>
<sequence length="375" mass="39662">MARSASRFVAAALLALFALSCVAAISKPSTDRLVAAIKSKNLSAMVEALSVKGLDVNTPDSSRRLPLVEAARARDVRLVSALLDQGALARVSDGTTTPLHLALQAGSGPIARLLLAHGADPNAKDKSGSPARSAAASSSKELAELLKQWDTRGAMAFEDAPGAWLREERDGESYYWNPTTGESRWAAPPSCAWQRVTVQGHPVKYINSLTGQEVTRAVPPALAWARVTAADGSALWLNWAARVSAPAAAGPPAELPAELAAQLAKSPNRRWFNTATREYVYTDPAYATAWRELRDEDSGAPFFFNVETGATTWELPAELAWAEVADSSNSSSNGSESGSESGSGAARYFHNTVSGEVAWSAPEGSSHAFVEAAEL</sequence>
<evidence type="ECO:0000313" key="6">
    <source>
        <dbReference type="EMBL" id="KAG2428347.1"/>
    </source>
</evidence>
<dbReference type="EMBL" id="JAEHOC010000035">
    <property type="protein sequence ID" value="KAG2428347.1"/>
    <property type="molecule type" value="Genomic_DNA"/>
</dbReference>
<evidence type="ECO:0000313" key="7">
    <source>
        <dbReference type="Proteomes" id="UP000650467"/>
    </source>
</evidence>
<dbReference type="InterPro" id="IPR036770">
    <property type="entry name" value="Ankyrin_rpt-contain_sf"/>
</dbReference>
<evidence type="ECO:0000256" key="3">
    <source>
        <dbReference type="PROSITE-ProRule" id="PRU00023"/>
    </source>
</evidence>
<feature type="signal peptide" evidence="4">
    <location>
        <begin position="1"/>
        <end position="24"/>
    </location>
</feature>
<dbReference type="PROSITE" id="PS50020">
    <property type="entry name" value="WW_DOMAIN_2"/>
    <property type="match status" value="2"/>
</dbReference>
<dbReference type="GO" id="GO:0085020">
    <property type="term" value="P:protein K6-linked ubiquitination"/>
    <property type="evidence" value="ECO:0007669"/>
    <property type="project" value="TreeGrafter"/>
</dbReference>
<feature type="domain" description="WW" evidence="5">
    <location>
        <begin position="158"/>
        <end position="190"/>
    </location>
</feature>
<dbReference type="InterPro" id="IPR036020">
    <property type="entry name" value="WW_dom_sf"/>
</dbReference>
<organism evidence="6 7">
    <name type="scientific">Chlamydomonas incerta</name>
    <dbReference type="NCBI Taxonomy" id="51695"/>
    <lineage>
        <taxon>Eukaryota</taxon>
        <taxon>Viridiplantae</taxon>
        <taxon>Chlorophyta</taxon>
        <taxon>core chlorophytes</taxon>
        <taxon>Chlorophyceae</taxon>
        <taxon>CS clade</taxon>
        <taxon>Chlamydomonadales</taxon>
        <taxon>Chlamydomonadaceae</taxon>
        <taxon>Chlamydomonas</taxon>
    </lineage>
</organism>
<evidence type="ECO:0000256" key="4">
    <source>
        <dbReference type="SAM" id="SignalP"/>
    </source>
</evidence>
<feature type="domain" description="WW" evidence="5">
    <location>
        <begin position="284"/>
        <end position="318"/>
    </location>
</feature>
<dbReference type="Gene3D" id="2.20.70.10">
    <property type="match status" value="2"/>
</dbReference>
<dbReference type="GO" id="GO:0004842">
    <property type="term" value="F:ubiquitin-protein transferase activity"/>
    <property type="evidence" value="ECO:0007669"/>
    <property type="project" value="TreeGrafter"/>
</dbReference>
<dbReference type="PROSITE" id="PS51257">
    <property type="entry name" value="PROKAR_LIPOPROTEIN"/>
    <property type="match status" value="1"/>
</dbReference>
<feature type="chain" id="PRO_5032858209" description="WW domain-containing protein" evidence="4">
    <location>
        <begin position="25"/>
        <end position="375"/>
    </location>
</feature>
<dbReference type="Pfam" id="PF12796">
    <property type="entry name" value="Ank_2"/>
    <property type="match status" value="1"/>
</dbReference>
<proteinExistence type="predicted"/>
<dbReference type="AlphaFoldDB" id="A0A835SJJ7"/>
<feature type="repeat" description="ANK" evidence="3">
    <location>
        <begin position="94"/>
        <end position="126"/>
    </location>
</feature>
<dbReference type="SMART" id="SM00456">
    <property type="entry name" value="WW"/>
    <property type="match status" value="2"/>
</dbReference>
<keyword evidence="2 3" id="KW-0040">ANK repeat</keyword>
<dbReference type="Gene3D" id="1.25.40.20">
    <property type="entry name" value="Ankyrin repeat-containing domain"/>
    <property type="match status" value="1"/>
</dbReference>
<protein>
    <recommendedName>
        <fullName evidence="5">WW domain-containing protein</fullName>
    </recommendedName>
</protein>
<dbReference type="OrthoDB" id="2367685at2759"/>
<keyword evidence="4" id="KW-0732">Signal</keyword>
<gene>
    <name evidence="6" type="ORF">HXX76_010493</name>
</gene>
<dbReference type="Pfam" id="PF00397">
    <property type="entry name" value="WW"/>
    <property type="match status" value="1"/>
</dbReference>
<dbReference type="SMART" id="SM00248">
    <property type="entry name" value="ANK"/>
    <property type="match status" value="2"/>
</dbReference>
<evidence type="ECO:0000256" key="2">
    <source>
        <dbReference type="ARBA" id="ARBA00023043"/>
    </source>
</evidence>
<dbReference type="InterPro" id="IPR001202">
    <property type="entry name" value="WW_dom"/>
</dbReference>
<dbReference type="Proteomes" id="UP000650467">
    <property type="component" value="Unassembled WGS sequence"/>
</dbReference>
<dbReference type="PROSITE" id="PS01159">
    <property type="entry name" value="WW_DOMAIN_1"/>
    <property type="match status" value="1"/>
</dbReference>